<keyword evidence="6" id="KW-0514">Muscle protein</keyword>
<dbReference type="GO" id="GO:0016460">
    <property type="term" value="C:myosin II complex"/>
    <property type="evidence" value="ECO:0007669"/>
    <property type="project" value="TreeGrafter"/>
</dbReference>
<dbReference type="GO" id="GO:0006139">
    <property type="term" value="P:nucleobase-containing compound metabolic process"/>
    <property type="evidence" value="ECO:0007669"/>
    <property type="project" value="InterPro"/>
</dbReference>
<dbReference type="CDD" id="cd01428">
    <property type="entry name" value="ADK"/>
    <property type="match status" value="1"/>
</dbReference>
<dbReference type="PRINTS" id="PR00094">
    <property type="entry name" value="ADENYLTKNASE"/>
</dbReference>
<evidence type="ECO:0000256" key="8">
    <source>
        <dbReference type="SAM" id="MobiDB-lite"/>
    </source>
</evidence>
<evidence type="ECO:0000256" key="1">
    <source>
        <dbReference type="ARBA" id="ARBA00022679"/>
    </source>
</evidence>
<dbReference type="InterPro" id="IPR050230">
    <property type="entry name" value="CALM/Myosin/TropC-like"/>
</dbReference>
<dbReference type="Gene3D" id="3.40.50.300">
    <property type="entry name" value="P-loop containing nucleotide triphosphate hydrolases"/>
    <property type="match status" value="1"/>
</dbReference>
<dbReference type="Gene3D" id="1.10.238.10">
    <property type="entry name" value="EF-hand"/>
    <property type="match status" value="2"/>
</dbReference>
<keyword evidence="4" id="KW-0518">Myosin</keyword>
<dbReference type="GO" id="GO:0019205">
    <property type="term" value="F:nucleobase-containing compound kinase activity"/>
    <property type="evidence" value="ECO:0007669"/>
    <property type="project" value="InterPro"/>
</dbReference>
<organism evidence="10 11">
    <name type="scientific">Anabarilius grahami</name>
    <name type="common">Kanglang fish</name>
    <name type="synonym">Barilius grahami</name>
    <dbReference type="NCBI Taxonomy" id="495550"/>
    <lineage>
        <taxon>Eukaryota</taxon>
        <taxon>Metazoa</taxon>
        <taxon>Chordata</taxon>
        <taxon>Craniata</taxon>
        <taxon>Vertebrata</taxon>
        <taxon>Euteleostomi</taxon>
        <taxon>Actinopterygii</taxon>
        <taxon>Neopterygii</taxon>
        <taxon>Teleostei</taxon>
        <taxon>Ostariophysi</taxon>
        <taxon>Cypriniformes</taxon>
        <taxon>Xenocyprididae</taxon>
        <taxon>Xenocypridinae</taxon>
        <taxon>Xenocypridinae incertae sedis</taxon>
        <taxon>Anabarilius</taxon>
    </lineage>
</organism>
<dbReference type="PANTHER" id="PTHR23048:SF30">
    <property type="entry name" value="CARDIAC MYOSIN LIGHT CHAIN-1"/>
    <property type="match status" value="1"/>
</dbReference>
<evidence type="ECO:0000313" key="10">
    <source>
        <dbReference type="EMBL" id="ROL42566.1"/>
    </source>
</evidence>
<feature type="region of interest" description="Disordered" evidence="8">
    <location>
        <begin position="355"/>
        <end position="394"/>
    </location>
</feature>
<dbReference type="Pfam" id="PF00406">
    <property type="entry name" value="ADK"/>
    <property type="match status" value="1"/>
</dbReference>
<dbReference type="HAMAP" id="MF_00235">
    <property type="entry name" value="Adenylate_kinase_Adk"/>
    <property type="match status" value="1"/>
</dbReference>
<keyword evidence="1 7" id="KW-0808">Transferase</keyword>
<evidence type="ECO:0000313" key="11">
    <source>
        <dbReference type="Proteomes" id="UP000281406"/>
    </source>
</evidence>
<comment type="similarity">
    <text evidence="7">Belongs to the adenylate kinase family.</text>
</comment>
<evidence type="ECO:0000256" key="6">
    <source>
        <dbReference type="ARBA" id="ARBA00023179"/>
    </source>
</evidence>
<feature type="compositionally biased region" description="Basic and acidic residues" evidence="8">
    <location>
        <begin position="358"/>
        <end position="377"/>
    </location>
</feature>
<comment type="caution">
    <text evidence="10">The sequence shown here is derived from an EMBL/GenBank/DDBJ whole genome shotgun (WGS) entry which is preliminary data.</text>
</comment>
<dbReference type="InterPro" id="IPR002048">
    <property type="entry name" value="EF_hand_dom"/>
</dbReference>
<evidence type="ECO:0000256" key="5">
    <source>
        <dbReference type="ARBA" id="ARBA00023175"/>
    </source>
</evidence>
<keyword evidence="3 7" id="KW-0418">Kinase</keyword>
<protein>
    <submittedName>
        <fullName evidence="10">Adenylate kinase isoenzyme 5</fullName>
    </submittedName>
</protein>
<feature type="compositionally biased region" description="Basic residues" evidence="8">
    <location>
        <begin position="316"/>
        <end position="326"/>
    </location>
</feature>
<dbReference type="FunFam" id="1.10.238.10:FF:000019">
    <property type="entry name" value="Myosin light chain 1 skeletal"/>
    <property type="match status" value="1"/>
</dbReference>
<name>A0A3N0Y8K6_ANAGA</name>
<gene>
    <name evidence="10" type="ORF">DPX16_13973</name>
</gene>
<keyword evidence="11" id="KW-1185">Reference proteome</keyword>
<evidence type="ECO:0000256" key="4">
    <source>
        <dbReference type="ARBA" id="ARBA00023123"/>
    </source>
</evidence>
<dbReference type="PROSITE" id="PS00113">
    <property type="entry name" value="ADENYLATE_KINASE"/>
    <property type="match status" value="1"/>
</dbReference>
<dbReference type="InterPro" id="IPR027417">
    <property type="entry name" value="P-loop_NTPase"/>
</dbReference>
<reference evidence="10 11" key="1">
    <citation type="submission" date="2018-10" db="EMBL/GenBank/DDBJ databases">
        <title>Genome assembly for a Yunnan-Guizhou Plateau 3E fish, Anabarilius grahami (Regan), and its evolutionary and genetic applications.</title>
        <authorList>
            <person name="Jiang W."/>
        </authorList>
    </citation>
    <scope>NUCLEOTIDE SEQUENCE [LARGE SCALE GENOMIC DNA]</scope>
    <source>
        <strain evidence="10">AG-KIZ</strain>
        <tissue evidence="10">Muscle</tissue>
    </source>
</reference>
<evidence type="ECO:0000256" key="2">
    <source>
        <dbReference type="ARBA" id="ARBA00022741"/>
    </source>
</evidence>
<feature type="region of interest" description="Disordered" evidence="8">
    <location>
        <begin position="316"/>
        <end position="342"/>
    </location>
</feature>
<keyword evidence="2" id="KW-0547">Nucleotide-binding</keyword>
<dbReference type="InterPro" id="IPR011992">
    <property type="entry name" value="EF-hand-dom_pair"/>
</dbReference>
<feature type="region of interest" description="Disordered" evidence="8">
    <location>
        <begin position="45"/>
        <end position="70"/>
    </location>
</feature>
<dbReference type="GO" id="GO:0005524">
    <property type="term" value="F:ATP binding"/>
    <property type="evidence" value="ECO:0007669"/>
    <property type="project" value="InterPro"/>
</dbReference>
<evidence type="ECO:0000256" key="3">
    <source>
        <dbReference type="ARBA" id="ARBA00022777"/>
    </source>
</evidence>
<dbReference type="SUPFAM" id="SSF52540">
    <property type="entry name" value="P-loop containing nucleoside triphosphate hydrolases"/>
    <property type="match status" value="1"/>
</dbReference>
<dbReference type="InterPro" id="IPR033690">
    <property type="entry name" value="Adenylat_kinase_CS"/>
</dbReference>
<dbReference type="GO" id="GO:0005509">
    <property type="term" value="F:calcium ion binding"/>
    <property type="evidence" value="ECO:0007669"/>
    <property type="project" value="InterPro"/>
</dbReference>
<feature type="non-terminal residue" evidence="10">
    <location>
        <position position="1"/>
    </location>
</feature>
<dbReference type="CDD" id="cd00051">
    <property type="entry name" value="EFh"/>
    <property type="match status" value="1"/>
</dbReference>
<dbReference type="PROSITE" id="PS50222">
    <property type="entry name" value="EF_HAND_2"/>
    <property type="match status" value="1"/>
</dbReference>
<dbReference type="EMBL" id="RJVU01049572">
    <property type="protein sequence ID" value="ROL42566.1"/>
    <property type="molecule type" value="Genomic_DNA"/>
</dbReference>
<proteinExistence type="inferred from homology"/>
<dbReference type="OrthoDB" id="442176at2759"/>
<accession>A0A3N0Y8K6</accession>
<evidence type="ECO:0000256" key="7">
    <source>
        <dbReference type="RuleBase" id="RU003330"/>
    </source>
</evidence>
<keyword evidence="5" id="KW-0505">Motor protein</keyword>
<dbReference type="AlphaFoldDB" id="A0A3N0Y8K6"/>
<evidence type="ECO:0000259" key="9">
    <source>
        <dbReference type="PROSITE" id="PS50222"/>
    </source>
</evidence>
<dbReference type="PANTHER" id="PTHR23048">
    <property type="entry name" value="MYOSIN LIGHT CHAIN 1, 3"/>
    <property type="match status" value="1"/>
</dbReference>
<dbReference type="SUPFAM" id="SSF47473">
    <property type="entry name" value="EF-hand"/>
    <property type="match status" value="1"/>
</dbReference>
<feature type="domain" description="EF-hand" evidence="9">
    <location>
        <begin position="483"/>
        <end position="518"/>
    </location>
</feature>
<sequence>SMLTGLMYHRPEDPLTFLESCLQKTRDLGGPECVAWDTFITPDRKPLPPITPAPGKKAPCKLDGGPGPGPGPYRRYDRLPPIQAQFSIESDSDMTESSGLIQEYDVFDPSKPRPHIIFIIGGPGSGKGTQTAKIAHHYDFEHVSVGEILRNQLLHHAPSDRKWELIAQIIANGELAPQETTIEELKHQFIKKQDAKGFIVDGFPREISQAFTFEEQIGSPDLVILLACSNQQLRQRLEKRASQQGRPDDNTHAIEKRLDTFKHNITLIAKYYQERGLIVRVDADREEDDIFTDICAIVEERLFPSDTNATCGLSRSVHRAHRGRKGGTREHPSKMMNGTPYGLVDLTDTRNIGIMAPKKVEPKKPEPKKPEPKKEEAPAPAPVPETPKEPELDLKSIPLEFTADQIEEFKDAFTLFDETPTGEMKIRYAQCGEVMRALGHNPTNADVLTVLGKPKAEEMNAKYLDFETFLPMLQHISRAKDQGTFEDFVEGLRVFDKEGNGTVMGAELRHVLATLGEKMTEDEVDRLMAGQEDANGCINYTSFIKHILSG</sequence>
<dbReference type="FunFam" id="1.10.238.10:FF:000056">
    <property type="entry name" value="Myosin light chain 1 skeletal"/>
    <property type="match status" value="1"/>
</dbReference>
<dbReference type="InterPro" id="IPR000850">
    <property type="entry name" value="Adenylat/UMP-CMP_kin"/>
</dbReference>
<dbReference type="Proteomes" id="UP000281406">
    <property type="component" value="Unassembled WGS sequence"/>
</dbReference>